<organism evidence="4 5">
    <name type="scientific">Mycolicibacterium sediminis</name>
    <dbReference type="NCBI Taxonomy" id="1286180"/>
    <lineage>
        <taxon>Bacteria</taxon>
        <taxon>Bacillati</taxon>
        <taxon>Actinomycetota</taxon>
        <taxon>Actinomycetes</taxon>
        <taxon>Mycobacteriales</taxon>
        <taxon>Mycobacteriaceae</taxon>
        <taxon>Mycolicibacterium</taxon>
    </lineage>
</organism>
<evidence type="ECO:0000313" key="5">
    <source>
        <dbReference type="Proteomes" id="UP000467193"/>
    </source>
</evidence>
<reference evidence="4 5" key="1">
    <citation type="journal article" date="2019" name="Emerg. Microbes Infect.">
        <title>Comprehensive subspecies identification of 175 nontuberculous mycobacteria species based on 7547 genomic profiles.</title>
        <authorList>
            <person name="Matsumoto Y."/>
            <person name="Kinjo T."/>
            <person name="Motooka D."/>
            <person name="Nabeya D."/>
            <person name="Jung N."/>
            <person name="Uechi K."/>
            <person name="Horii T."/>
            <person name="Iida T."/>
            <person name="Fujita J."/>
            <person name="Nakamura S."/>
        </authorList>
    </citation>
    <scope>NUCLEOTIDE SEQUENCE [LARGE SCALE GENOMIC DNA]</scope>
    <source>
        <strain evidence="4 5">JCM 17899</strain>
    </source>
</reference>
<feature type="compositionally biased region" description="Gly residues" evidence="1">
    <location>
        <begin position="369"/>
        <end position="385"/>
    </location>
</feature>
<feature type="compositionally biased region" description="Gly residues" evidence="1">
    <location>
        <begin position="312"/>
        <end position="342"/>
    </location>
</feature>
<accession>A0A7I7QN90</accession>
<gene>
    <name evidence="4" type="ORF">MSEDJ_13820</name>
</gene>
<dbReference type="Proteomes" id="UP000467193">
    <property type="component" value="Chromosome"/>
</dbReference>
<feature type="domain" description="ESX-1 secretion-associated protein EspB PPE" evidence="3">
    <location>
        <begin position="84"/>
        <end position="238"/>
    </location>
</feature>
<feature type="compositionally biased region" description="Gly residues" evidence="1">
    <location>
        <begin position="396"/>
        <end position="441"/>
    </location>
</feature>
<dbReference type="Pfam" id="PF18625">
    <property type="entry name" value="EspB_PE"/>
    <property type="match status" value="1"/>
</dbReference>
<feature type="region of interest" description="Disordered" evidence="1">
    <location>
        <begin position="43"/>
        <end position="68"/>
    </location>
</feature>
<feature type="compositionally biased region" description="Gly residues" evidence="1">
    <location>
        <begin position="265"/>
        <end position="286"/>
    </location>
</feature>
<keyword evidence="5" id="KW-1185">Reference proteome</keyword>
<dbReference type="EMBL" id="AP022588">
    <property type="protein sequence ID" value="BBY27286.1"/>
    <property type="molecule type" value="Genomic_DNA"/>
</dbReference>
<dbReference type="AlphaFoldDB" id="A0A7I7QN90"/>
<feature type="compositionally biased region" description="Basic and acidic residues" evidence="1">
    <location>
        <begin position="476"/>
        <end position="485"/>
    </location>
</feature>
<name>A0A7I7QN90_9MYCO</name>
<dbReference type="Gene3D" id="1.20.1260.20">
    <property type="entry name" value="PPE superfamily"/>
    <property type="match status" value="1"/>
</dbReference>
<evidence type="ECO:0008006" key="6">
    <source>
        <dbReference type="Google" id="ProtNLM"/>
    </source>
</evidence>
<feature type="domain" description="ESX-1 secretion-associated protein EspB PE" evidence="2">
    <location>
        <begin position="2"/>
        <end position="42"/>
    </location>
</feature>
<protein>
    <recommendedName>
        <fullName evidence="6">ESX-1 secretion-associated protein EspB PE domain-containing protein</fullName>
    </recommendedName>
</protein>
<dbReference type="Pfam" id="PF21856">
    <property type="entry name" value="EspB_PPE"/>
    <property type="match status" value="1"/>
</dbReference>
<evidence type="ECO:0000259" key="2">
    <source>
        <dbReference type="Pfam" id="PF18625"/>
    </source>
</evidence>
<dbReference type="InterPro" id="IPR038332">
    <property type="entry name" value="PPE_sf"/>
</dbReference>
<feature type="region of interest" description="Disordered" evidence="1">
    <location>
        <begin position="227"/>
        <end position="485"/>
    </location>
</feature>
<dbReference type="SUPFAM" id="SSF140459">
    <property type="entry name" value="PE/PPE dimer-like"/>
    <property type="match status" value="1"/>
</dbReference>
<dbReference type="InterPro" id="IPR054056">
    <property type="entry name" value="EspB_PPE"/>
</dbReference>
<dbReference type="KEGG" id="msei:MSEDJ_13820"/>
<dbReference type="InterPro" id="IPR041275">
    <property type="entry name" value="EspB_PE"/>
</dbReference>
<sequence>MNELNKSATALRGYSTSGGAEATRLSEAFKSAATAYRKVDENSGGALANGEQAPDIPPVIPEPPTTPSVALPSPPAYVCPAPGFVMLEMAAFQISQPDQAASLATFKTAWETYATALDARKETFGSSGVEWNGGAAEAAFASLEKHKQWLEDMAASARELAGKAGALEEVHRGAVAEHPTVMEVAALDAEILASTMVPALTVMLMNKRKKMQEKSEEILARYATGANQQAMTLPEPPKINPLPGASGGDTSSNPNQPQPTQPGTGQPGGGGGSGGGGAGSGGGGGAPETPKMPSIPQPDVPVSAASAQPETGSGGGQPSGGSPSGGGGSPSGGSGAGAGGGMPSLPDLGGEPSTDLPSLDDPGVSPASAGGGSGGGSGGGGGGIGAMPLQPNVGGVSVGPGAGGGAPAGVGGGPSGGGPGGGGGGMGGGMPMHGAGHGQGGASEKKRSPGLSPDEELYKEDRAWTEAVIGNRPRRKDTGDAKDTK</sequence>
<evidence type="ECO:0000313" key="4">
    <source>
        <dbReference type="EMBL" id="BBY27286.1"/>
    </source>
</evidence>
<evidence type="ECO:0000256" key="1">
    <source>
        <dbReference type="SAM" id="MobiDB-lite"/>
    </source>
</evidence>
<proteinExistence type="predicted"/>
<feature type="compositionally biased region" description="Pro residues" evidence="1">
    <location>
        <begin position="55"/>
        <end position="68"/>
    </location>
</feature>
<evidence type="ECO:0000259" key="3">
    <source>
        <dbReference type="Pfam" id="PF21856"/>
    </source>
</evidence>